<organism evidence="1 2">
    <name type="scientific">Clostridium colicanis DSM 13634</name>
    <dbReference type="NCBI Taxonomy" id="1121305"/>
    <lineage>
        <taxon>Bacteria</taxon>
        <taxon>Bacillati</taxon>
        <taxon>Bacillota</taxon>
        <taxon>Clostridia</taxon>
        <taxon>Eubacteriales</taxon>
        <taxon>Clostridiaceae</taxon>
        <taxon>Clostridium</taxon>
    </lineage>
</organism>
<gene>
    <name evidence="1" type="ORF">CLCOL_14370</name>
</gene>
<sequence length="120" mass="13970">MKDKYDRKEAIAGLLTLVGMLSIPVIVVKDKIKSIKAQEEEKRAIEKIMKYSMELEENLTNKNVARYIRFIQDIEVPNKIMCKNIIIETYKLVKDSIDINDSLKADLRMLLECKGVNFLY</sequence>
<dbReference type="AlphaFoldDB" id="A0A151ANL3"/>
<reference evidence="1 2" key="1">
    <citation type="submission" date="2016-02" db="EMBL/GenBank/DDBJ databases">
        <title>Genome sequence of Clostridium colicanis DSM 13634.</title>
        <authorList>
            <person name="Poehlein A."/>
            <person name="Daniel R."/>
        </authorList>
    </citation>
    <scope>NUCLEOTIDE SEQUENCE [LARGE SCALE GENOMIC DNA]</scope>
    <source>
        <strain evidence="1 2">DSM 13634</strain>
    </source>
</reference>
<dbReference type="RefSeq" id="WP_242862625.1">
    <property type="nucleotide sequence ID" value="NZ_LTBB01000006.1"/>
</dbReference>
<comment type="caution">
    <text evidence="1">The sequence shown here is derived from an EMBL/GenBank/DDBJ whole genome shotgun (WGS) entry which is preliminary data.</text>
</comment>
<dbReference type="PATRIC" id="fig|1121305.3.peg.1442"/>
<evidence type="ECO:0000313" key="2">
    <source>
        <dbReference type="Proteomes" id="UP000075374"/>
    </source>
</evidence>
<protein>
    <submittedName>
        <fullName evidence="1">Uncharacterized protein</fullName>
    </submittedName>
</protein>
<proteinExistence type="predicted"/>
<evidence type="ECO:0000313" key="1">
    <source>
        <dbReference type="EMBL" id="KYH28997.1"/>
    </source>
</evidence>
<keyword evidence="2" id="KW-1185">Reference proteome</keyword>
<dbReference type="Proteomes" id="UP000075374">
    <property type="component" value="Unassembled WGS sequence"/>
</dbReference>
<name>A0A151ANL3_9CLOT</name>
<dbReference type="EMBL" id="LTBB01000006">
    <property type="protein sequence ID" value="KYH28997.1"/>
    <property type="molecule type" value="Genomic_DNA"/>
</dbReference>
<accession>A0A151ANL3</accession>